<protein>
    <submittedName>
        <fullName evidence="2">Atu4866 domain-containing protein</fullName>
    </submittedName>
</protein>
<dbReference type="Proteomes" id="UP000664209">
    <property type="component" value="Unassembled WGS sequence"/>
</dbReference>
<feature type="region of interest" description="Disordered" evidence="1">
    <location>
        <begin position="157"/>
        <end position="180"/>
    </location>
</feature>
<dbReference type="AlphaFoldDB" id="A0A939LQD1"/>
<comment type="caution">
    <text evidence="2">The sequence shown here is derived from an EMBL/GenBank/DDBJ whole genome shotgun (WGS) entry which is preliminary data.</text>
</comment>
<dbReference type="RefSeq" id="WP_208055784.1">
    <property type="nucleotide sequence ID" value="NZ_JAGEMK010000004.1"/>
</dbReference>
<accession>A0A939LQD1</accession>
<feature type="region of interest" description="Disordered" evidence="1">
    <location>
        <begin position="91"/>
        <end position="111"/>
    </location>
</feature>
<dbReference type="Gene3D" id="2.30.40.10">
    <property type="entry name" value="Urease, subunit C, domain 1"/>
    <property type="match status" value="1"/>
</dbReference>
<reference evidence="2" key="1">
    <citation type="submission" date="2021-03" db="EMBL/GenBank/DDBJ databases">
        <title>Actinotalea soli sp. nov., isolated from soil.</title>
        <authorList>
            <person name="Ping W."/>
            <person name="Zhang J."/>
        </authorList>
    </citation>
    <scope>NUCLEOTIDE SEQUENCE</scope>
    <source>
        <strain evidence="2">BY-33</strain>
    </source>
</reference>
<dbReference type="InterPro" id="IPR020955">
    <property type="entry name" value="Uncharacterised_Atu4866"/>
</dbReference>
<evidence type="ECO:0000313" key="3">
    <source>
        <dbReference type="Proteomes" id="UP000664209"/>
    </source>
</evidence>
<keyword evidence="3" id="KW-1185">Reference proteome</keyword>
<evidence type="ECO:0000256" key="1">
    <source>
        <dbReference type="SAM" id="MobiDB-lite"/>
    </source>
</evidence>
<sequence length="250" mass="25872">MPVSRRGSATFEQELGAVIDRPGTPMVLAGATVRSLDPAVGDLARADVVVQDGRVTGVGPGLASRTPRAAVVDCAGMSVLPAAGAGVGAGVQVSDGEQGEGGGAGEERLGTVGPGSAATFVVLRGQGTERPLESVVWYPHQAAALVVDGVLTGEAGRDGGRARGGRRGAAARTVDSPHLGRWTDPAADVVQDLTPDGRYAEARGGRAHAYDGAFWIAGDHIVYRDDLGFWAYGRFRDGVLHHVDFRFHRT</sequence>
<dbReference type="Gene3D" id="2.40.128.290">
    <property type="entry name" value="Uncharacterised protein Atu4866, PF11512"/>
    <property type="match status" value="1"/>
</dbReference>
<dbReference type="EMBL" id="JAGEMK010000004">
    <property type="protein sequence ID" value="MBO1752099.1"/>
    <property type="molecule type" value="Genomic_DNA"/>
</dbReference>
<dbReference type="InterPro" id="IPR011059">
    <property type="entry name" value="Metal-dep_hydrolase_composite"/>
</dbReference>
<evidence type="ECO:0000313" key="2">
    <source>
        <dbReference type="EMBL" id="MBO1752099.1"/>
    </source>
</evidence>
<gene>
    <name evidence="2" type="ORF">J4G33_09815</name>
</gene>
<dbReference type="SUPFAM" id="SSF51338">
    <property type="entry name" value="Composite domain of metallo-dependent hydrolases"/>
    <property type="match status" value="1"/>
</dbReference>
<dbReference type="GO" id="GO:0016810">
    <property type="term" value="F:hydrolase activity, acting on carbon-nitrogen (but not peptide) bonds"/>
    <property type="evidence" value="ECO:0007669"/>
    <property type="project" value="InterPro"/>
</dbReference>
<dbReference type="Pfam" id="PF11512">
    <property type="entry name" value="Atu4866"/>
    <property type="match status" value="1"/>
</dbReference>
<dbReference type="InterPro" id="IPR038646">
    <property type="entry name" value="Atu4866-like_sf"/>
</dbReference>
<proteinExistence type="predicted"/>
<organism evidence="2 3">
    <name type="scientific">Actinotalea soli</name>
    <dbReference type="NCBI Taxonomy" id="2819234"/>
    <lineage>
        <taxon>Bacteria</taxon>
        <taxon>Bacillati</taxon>
        <taxon>Actinomycetota</taxon>
        <taxon>Actinomycetes</taxon>
        <taxon>Micrococcales</taxon>
        <taxon>Cellulomonadaceae</taxon>
        <taxon>Actinotalea</taxon>
    </lineage>
</organism>
<name>A0A939LQD1_9CELL</name>